<keyword evidence="1" id="KW-0677">Repeat</keyword>
<dbReference type="InterPro" id="IPR050935">
    <property type="entry name" value="Bromo_chromatin_reader"/>
</dbReference>
<dbReference type="PANTHER" id="PTHR22880">
    <property type="entry name" value="FALZ-RELATED BROMODOMAIN-CONTAINING PROTEINS"/>
    <property type="match status" value="1"/>
</dbReference>
<organism evidence="7 8">
    <name type="scientific">Ramazzottius varieornatus</name>
    <name type="common">Water bear</name>
    <name type="synonym">Tardigrade</name>
    <dbReference type="NCBI Taxonomy" id="947166"/>
    <lineage>
        <taxon>Eukaryota</taxon>
        <taxon>Metazoa</taxon>
        <taxon>Ecdysozoa</taxon>
        <taxon>Tardigrada</taxon>
        <taxon>Eutardigrada</taxon>
        <taxon>Parachela</taxon>
        <taxon>Hypsibioidea</taxon>
        <taxon>Ramazzottiidae</taxon>
        <taxon>Ramazzottius</taxon>
    </lineage>
</organism>
<feature type="region of interest" description="Disordered" evidence="4">
    <location>
        <begin position="543"/>
        <end position="701"/>
    </location>
</feature>
<dbReference type="InterPro" id="IPR027353">
    <property type="entry name" value="NET_dom"/>
</dbReference>
<dbReference type="PROSITE" id="PS51525">
    <property type="entry name" value="NET"/>
    <property type="match status" value="1"/>
</dbReference>
<feature type="domain" description="Bromo" evidence="5">
    <location>
        <begin position="382"/>
        <end position="454"/>
    </location>
</feature>
<gene>
    <name evidence="7" type="primary">RvY_08770-1</name>
    <name evidence="7" type="synonym">RvY_08770.1</name>
    <name evidence="7" type="ORF">RvY_08770</name>
</gene>
<dbReference type="EMBL" id="BDGG01000004">
    <property type="protein sequence ID" value="GAU97486.1"/>
    <property type="molecule type" value="Genomic_DNA"/>
</dbReference>
<feature type="compositionally biased region" description="Low complexity" evidence="4">
    <location>
        <begin position="561"/>
        <end position="578"/>
    </location>
</feature>
<feature type="compositionally biased region" description="Low complexity" evidence="4">
    <location>
        <begin position="232"/>
        <end position="245"/>
    </location>
</feature>
<dbReference type="OrthoDB" id="21449at2759"/>
<evidence type="ECO:0000256" key="1">
    <source>
        <dbReference type="ARBA" id="ARBA00022737"/>
    </source>
</evidence>
<dbReference type="Proteomes" id="UP000186922">
    <property type="component" value="Unassembled WGS sequence"/>
</dbReference>
<feature type="compositionally biased region" description="Low complexity" evidence="4">
    <location>
        <begin position="799"/>
        <end position="849"/>
    </location>
</feature>
<dbReference type="SUPFAM" id="SSF47370">
    <property type="entry name" value="Bromodomain"/>
    <property type="match status" value="2"/>
</dbReference>
<sequence>MDATPTAVSPSVTSQDLSTAATSEFSTHGGDNFADAEASNDSFGDGSSEVTSVNTDTSSAKQARPGGAGGPSPSAAGNRINTGTTTNQLLFIQRTVLKPLWNSQMANPFKTPVDAVKLNLPDYHTIIKVPMDMGTIKKRLEQGFYSKAEQCIQDFKQMFSNCYTYNPPGHVVYTWGQKLEKMFVSHLAKMPRQEITVPLPERGQRGRKKGSGNRIPPVRTSVPKTEPREVKPVVPSAISVSISSARPPPVATPAFSGKLEGPSHYPSRAVSTAQSSSTKLPPPPPPAAKTQSIAPPPPANPASTNKRKKDMAPMRAYAYEDEPEEEPTPKKRTIKAPPPRDLPEERPSHSHTRPHSPIKYKSAIPEPLKFCQGIMKELLSQKHSEYAWPFYHPVDVRDLGLDDYFDIIKHPIDLGTIKSKLDDRQYKNAGEFAADLRLMFTNCYRYNAADHDVHKFGKRLQEVFEMKFAKLPTEAFDDVPEMVVAPIGAPPPMAPPPKKQFETKAARRAFVPEVSLDQEESNESAVLQQLQLQLKTVQQQIAQMSSGEPQKKKLGRKSKAELAAAAAASPERPLPASAQPMANIVKPVQGGPPGAKPPHVPGKKGRPPGSKNLPKKDKLPPVATGAVSASDSATDRSPSRSPKKSPVKDMSVPVEKPPPSKPATPKAPRKKKNAKDGAPVPAAAPVYDSDEEDNVRPMSYDETRRLSLDINRLPPDKLGKVVNIIQQREPGLKDSNPDEIEIDFATLKPSTLRELEVYVNSILRKRGRKPGTGKKPAAGSSPQKADTGSSQESAGGGPAAKAPGSKGKAATGKNKTVAGANSGRLSSSSESSAHSSAASSTGSSSSDSE</sequence>
<accession>A0A1D1V733</accession>
<feature type="compositionally biased region" description="Basic residues" evidence="4">
    <location>
        <begin position="349"/>
        <end position="358"/>
    </location>
</feature>
<dbReference type="PROSITE" id="PS00633">
    <property type="entry name" value="BROMODOMAIN_1"/>
    <property type="match status" value="2"/>
</dbReference>
<dbReference type="STRING" id="947166.A0A1D1V733"/>
<dbReference type="PROSITE" id="PS50014">
    <property type="entry name" value="BROMODOMAIN_2"/>
    <property type="match status" value="2"/>
</dbReference>
<dbReference type="CDD" id="cd05498">
    <property type="entry name" value="Bromo_Brdt_II_like"/>
    <property type="match status" value="1"/>
</dbReference>
<keyword evidence="2 3" id="KW-0103">Bromodomain</keyword>
<evidence type="ECO:0000259" key="6">
    <source>
        <dbReference type="PROSITE" id="PS51525"/>
    </source>
</evidence>
<feature type="region of interest" description="Disordered" evidence="4">
    <location>
        <begin position="194"/>
        <end position="359"/>
    </location>
</feature>
<dbReference type="GO" id="GO:0006338">
    <property type="term" value="P:chromatin remodeling"/>
    <property type="evidence" value="ECO:0007669"/>
    <property type="project" value="TreeGrafter"/>
</dbReference>
<proteinExistence type="predicted"/>
<dbReference type="Pfam" id="PF00439">
    <property type="entry name" value="Bromodomain"/>
    <property type="match status" value="2"/>
</dbReference>
<comment type="caution">
    <text evidence="7">The sequence shown here is derived from an EMBL/GenBank/DDBJ whole genome shotgun (WGS) entry which is preliminary data.</text>
</comment>
<feature type="region of interest" description="Disordered" evidence="4">
    <location>
        <begin position="1"/>
        <end position="81"/>
    </location>
</feature>
<evidence type="ECO:0000256" key="4">
    <source>
        <dbReference type="SAM" id="MobiDB-lite"/>
    </source>
</evidence>
<keyword evidence="8" id="KW-1185">Reference proteome</keyword>
<dbReference type="FunFam" id="1.20.1270.220:FF:000001">
    <property type="entry name" value="bromodomain-containing protein 2 isoform X1"/>
    <property type="match status" value="1"/>
</dbReference>
<dbReference type="FunFam" id="1.20.920.10:FF:000003">
    <property type="entry name" value="Bromodomain-containing protein 2"/>
    <property type="match status" value="1"/>
</dbReference>
<dbReference type="PRINTS" id="PR00503">
    <property type="entry name" value="BROMODOMAIN"/>
</dbReference>
<name>A0A1D1V733_RAMVA</name>
<dbReference type="Pfam" id="PF17035">
    <property type="entry name" value="BET"/>
    <property type="match status" value="1"/>
</dbReference>
<dbReference type="InterPro" id="IPR018359">
    <property type="entry name" value="Bromodomain_CS"/>
</dbReference>
<evidence type="ECO:0000256" key="2">
    <source>
        <dbReference type="ARBA" id="ARBA00023117"/>
    </source>
</evidence>
<feature type="compositionally biased region" description="Polar residues" evidence="4">
    <location>
        <begin position="269"/>
        <end position="279"/>
    </location>
</feature>
<dbReference type="InterPro" id="IPR043509">
    <property type="entry name" value="Bromo_Brdt_II"/>
</dbReference>
<dbReference type="InterPro" id="IPR036427">
    <property type="entry name" value="Bromodomain-like_sf"/>
</dbReference>
<dbReference type="AlphaFoldDB" id="A0A1D1V733"/>
<dbReference type="PANTHER" id="PTHR22880:SF225">
    <property type="entry name" value="BROMODOMAIN-CONTAINING PROTEIN BET-1-RELATED"/>
    <property type="match status" value="1"/>
</dbReference>
<feature type="compositionally biased region" description="Polar residues" evidence="4">
    <location>
        <begin position="780"/>
        <end position="792"/>
    </location>
</feature>
<feature type="compositionally biased region" description="Polar residues" evidence="4">
    <location>
        <begin position="48"/>
        <end position="61"/>
    </location>
</feature>
<evidence type="ECO:0008006" key="9">
    <source>
        <dbReference type="Google" id="ProtNLM"/>
    </source>
</evidence>
<feature type="compositionally biased region" description="Polar residues" evidence="4">
    <location>
        <begin position="1"/>
        <end position="26"/>
    </location>
</feature>
<dbReference type="InterPro" id="IPR001487">
    <property type="entry name" value="Bromodomain"/>
</dbReference>
<evidence type="ECO:0000313" key="7">
    <source>
        <dbReference type="EMBL" id="GAU97486.1"/>
    </source>
</evidence>
<reference evidence="7 8" key="1">
    <citation type="journal article" date="2016" name="Nat. Commun.">
        <title>Extremotolerant tardigrade genome and improved radiotolerance of human cultured cells by tardigrade-unique protein.</title>
        <authorList>
            <person name="Hashimoto T."/>
            <person name="Horikawa D.D."/>
            <person name="Saito Y."/>
            <person name="Kuwahara H."/>
            <person name="Kozuka-Hata H."/>
            <person name="Shin-I T."/>
            <person name="Minakuchi Y."/>
            <person name="Ohishi K."/>
            <person name="Motoyama A."/>
            <person name="Aizu T."/>
            <person name="Enomoto A."/>
            <person name="Kondo K."/>
            <person name="Tanaka S."/>
            <person name="Hara Y."/>
            <person name="Koshikawa S."/>
            <person name="Sagara H."/>
            <person name="Miura T."/>
            <person name="Yokobori S."/>
            <person name="Miyagawa K."/>
            <person name="Suzuki Y."/>
            <person name="Kubo T."/>
            <person name="Oyama M."/>
            <person name="Kohara Y."/>
            <person name="Fujiyama A."/>
            <person name="Arakawa K."/>
            <person name="Katayama T."/>
            <person name="Toyoda A."/>
            <person name="Kunieda T."/>
        </authorList>
    </citation>
    <scope>NUCLEOTIDE SEQUENCE [LARGE SCALE GENOMIC DNA]</scope>
    <source>
        <strain evidence="7 8">YOKOZUNA-1</strain>
    </source>
</reference>
<dbReference type="GO" id="GO:0005634">
    <property type="term" value="C:nucleus"/>
    <property type="evidence" value="ECO:0007669"/>
    <property type="project" value="TreeGrafter"/>
</dbReference>
<protein>
    <recommendedName>
        <fullName evidence="9">Bromo domain-containing protein</fullName>
    </recommendedName>
</protein>
<evidence type="ECO:0000259" key="5">
    <source>
        <dbReference type="PROSITE" id="PS50014"/>
    </source>
</evidence>
<evidence type="ECO:0000313" key="8">
    <source>
        <dbReference type="Proteomes" id="UP000186922"/>
    </source>
</evidence>
<feature type="domain" description="Bromo" evidence="5">
    <location>
        <begin position="101"/>
        <end position="173"/>
    </location>
</feature>
<dbReference type="SMART" id="SM00297">
    <property type="entry name" value="BROMO"/>
    <property type="match status" value="2"/>
</dbReference>
<dbReference type="GO" id="GO:0000785">
    <property type="term" value="C:chromatin"/>
    <property type="evidence" value="ECO:0007669"/>
    <property type="project" value="TreeGrafter"/>
</dbReference>
<feature type="domain" description="NET" evidence="6">
    <location>
        <begin position="688"/>
        <end position="770"/>
    </location>
</feature>
<feature type="region of interest" description="Disordered" evidence="4">
    <location>
        <begin position="762"/>
        <end position="849"/>
    </location>
</feature>
<dbReference type="Gene3D" id="1.20.1270.220">
    <property type="match status" value="1"/>
</dbReference>
<dbReference type="InterPro" id="IPR038336">
    <property type="entry name" value="NET_sf"/>
</dbReference>
<dbReference type="GO" id="GO:0006355">
    <property type="term" value="P:regulation of DNA-templated transcription"/>
    <property type="evidence" value="ECO:0007669"/>
    <property type="project" value="TreeGrafter"/>
</dbReference>
<feature type="compositionally biased region" description="Basic residues" evidence="4">
    <location>
        <begin position="763"/>
        <end position="772"/>
    </location>
</feature>
<dbReference type="Gene3D" id="1.20.920.10">
    <property type="entry name" value="Bromodomain-like"/>
    <property type="match status" value="2"/>
</dbReference>
<evidence type="ECO:0000256" key="3">
    <source>
        <dbReference type="PROSITE-ProRule" id="PRU00035"/>
    </source>
</evidence>